<evidence type="ECO:0000256" key="1">
    <source>
        <dbReference type="ARBA" id="ARBA00023125"/>
    </source>
</evidence>
<keyword evidence="4" id="KW-1185">Reference proteome</keyword>
<proteinExistence type="predicted"/>
<dbReference type="GO" id="GO:0003677">
    <property type="term" value="F:DNA binding"/>
    <property type="evidence" value="ECO:0007669"/>
    <property type="project" value="UniProtKB-KW"/>
</dbReference>
<dbReference type="PANTHER" id="PTHR46558">
    <property type="entry name" value="TRACRIPTIONAL REGULATORY PROTEIN-RELATED-RELATED"/>
    <property type="match status" value="1"/>
</dbReference>
<dbReference type="RefSeq" id="WP_072915095.1">
    <property type="nucleotide sequence ID" value="NZ_FQYQ01000007.1"/>
</dbReference>
<evidence type="ECO:0000313" key="3">
    <source>
        <dbReference type="EMBL" id="SHI95180.1"/>
    </source>
</evidence>
<dbReference type="CDD" id="cd00093">
    <property type="entry name" value="HTH_XRE"/>
    <property type="match status" value="1"/>
</dbReference>
<evidence type="ECO:0000313" key="4">
    <source>
        <dbReference type="Proteomes" id="UP000184185"/>
    </source>
</evidence>
<dbReference type="PANTHER" id="PTHR46558:SF11">
    <property type="entry name" value="HTH-TYPE TRANSCRIPTIONAL REGULATOR XRE"/>
    <property type="match status" value="1"/>
</dbReference>
<reference evidence="3 4" key="1">
    <citation type="submission" date="2016-11" db="EMBL/GenBank/DDBJ databases">
        <authorList>
            <person name="Jaros S."/>
            <person name="Januszkiewicz K."/>
            <person name="Wedrychowicz H."/>
        </authorList>
    </citation>
    <scope>NUCLEOTIDE SEQUENCE [LARGE SCALE GENOMIC DNA]</scope>
    <source>
        <strain evidence="3 4">DSM 14809</strain>
    </source>
</reference>
<sequence length="270" mass="30932">MKCKLSIQEKLKDLRIEKGLSLQELAEQTGISRASLGNYETDDYKEITHKAIISLANFYGVTSDYLLGLTENREQHRFPVDDLGLDDETVEILKSGKLNARLICEMIKHPEFKNFLTDMEIYIDNLAGMQFRNLNKMIEQTRVRLQNKGISDEDHYMKTLATASISEDNYFNNLLGNDIVKIAKDLRDAHSKDAETGDATTPVDDILDSFEELKTADNATQAQMIMYSKLFKINFTKMNPYEFKTFTDILQRYSDLCKPVKGTGRGKKKK</sequence>
<dbReference type="STRING" id="185007.SAMN02910350_01667"/>
<keyword evidence="1" id="KW-0238">DNA-binding</keyword>
<dbReference type="SUPFAM" id="SSF47413">
    <property type="entry name" value="lambda repressor-like DNA-binding domains"/>
    <property type="match status" value="1"/>
</dbReference>
<dbReference type="Gene3D" id="1.10.260.40">
    <property type="entry name" value="lambda repressor-like DNA-binding domains"/>
    <property type="match status" value="1"/>
</dbReference>
<dbReference type="EMBL" id="FQYQ01000007">
    <property type="protein sequence ID" value="SHI95180.1"/>
    <property type="molecule type" value="Genomic_DNA"/>
</dbReference>
<dbReference type="InterPro" id="IPR010982">
    <property type="entry name" value="Lambda_DNA-bd_dom_sf"/>
</dbReference>
<dbReference type="InterPro" id="IPR001387">
    <property type="entry name" value="Cro/C1-type_HTH"/>
</dbReference>
<dbReference type="SMART" id="SM00530">
    <property type="entry name" value="HTH_XRE"/>
    <property type="match status" value="1"/>
</dbReference>
<feature type="domain" description="HTH cro/C1-type" evidence="2">
    <location>
        <begin position="11"/>
        <end position="66"/>
    </location>
</feature>
<dbReference type="Pfam" id="PF01381">
    <property type="entry name" value="HTH_3"/>
    <property type="match status" value="1"/>
</dbReference>
<dbReference type="AlphaFoldDB" id="A0A1M6FBU1"/>
<protein>
    <submittedName>
        <fullName evidence="3">Transcriptional regulator, contains XRE-family HTH domain</fullName>
    </submittedName>
</protein>
<dbReference type="PROSITE" id="PS50943">
    <property type="entry name" value="HTH_CROC1"/>
    <property type="match status" value="1"/>
</dbReference>
<dbReference type="Proteomes" id="UP000184185">
    <property type="component" value="Unassembled WGS sequence"/>
</dbReference>
<accession>A0A1M6FBU1</accession>
<dbReference type="OrthoDB" id="9812239at2"/>
<gene>
    <name evidence="3" type="ORF">SAMN02745725_01451</name>
</gene>
<evidence type="ECO:0000259" key="2">
    <source>
        <dbReference type="PROSITE" id="PS50943"/>
    </source>
</evidence>
<name>A0A1M6FBU1_PSEXY</name>
<organism evidence="3 4">
    <name type="scientific">Pseudobutyrivibrio xylanivorans DSM 14809</name>
    <dbReference type="NCBI Taxonomy" id="1123012"/>
    <lineage>
        <taxon>Bacteria</taxon>
        <taxon>Bacillati</taxon>
        <taxon>Bacillota</taxon>
        <taxon>Clostridia</taxon>
        <taxon>Lachnospirales</taxon>
        <taxon>Lachnospiraceae</taxon>
        <taxon>Pseudobutyrivibrio</taxon>
    </lineage>
</organism>